<gene>
    <name evidence="2" type="primary">Acey_s0093.g2618</name>
    <name evidence="2" type="ORF">Y032_0093g2618</name>
</gene>
<evidence type="ECO:0000313" key="2">
    <source>
        <dbReference type="EMBL" id="EYC03488.1"/>
    </source>
</evidence>
<dbReference type="EMBL" id="JARK01001429">
    <property type="protein sequence ID" value="EYC03488.1"/>
    <property type="molecule type" value="Genomic_DNA"/>
</dbReference>
<sequence length="94" mass="10757">MRRRQGYGSAYVPCVMQVLLCEAYLQAIQVFNDFYTRPVVALRYRVKTRCVSTQTIEGDILWAKINLCEKGIHFCAFFSTVIVSLYTSSLSVAF</sequence>
<reference evidence="3" key="1">
    <citation type="journal article" date="2015" name="Nat. Genet.">
        <title>The genome and transcriptome of the zoonotic hookworm Ancylostoma ceylanicum identify infection-specific gene families.</title>
        <authorList>
            <person name="Schwarz E.M."/>
            <person name="Hu Y."/>
            <person name="Antoshechkin I."/>
            <person name="Miller M.M."/>
            <person name="Sternberg P.W."/>
            <person name="Aroian R.V."/>
        </authorList>
    </citation>
    <scope>NUCLEOTIDE SEQUENCE</scope>
    <source>
        <strain evidence="3">HY135</strain>
    </source>
</reference>
<protein>
    <submittedName>
        <fullName evidence="2">Uncharacterized protein</fullName>
    </submittedName>
</protein>
<keyword evidence="1" id="KW-0472">Membrane</keyword>
<keyword evidence="1" id="KW-1133">Transmembrane helix</keyword>
<keyword evidence="3" id="KW-1185">Reference proteome</keyword>
<keyword evidence="1" id="KW-0812">Transmembrane</keyword>
<comment type="caution">
    <text evidence="2">The sequence shown here is derived from an EMBL/GenBank/DDBJ whole genome shotgun (WGS) entry which is preliminary data.</text>
</comment>
<proteinExistence type="predicted"/>
<name>A0A016TLR6_9BILA</name>
<dbReference type="Proteomes" id="UP000024635">
    <property type="component" value="Unassembled WGS sequence"/>
</dbReference>
<evidence type="ECO:0000313" key="3">
    <source>
        <dbReference type="Proteomes" id="UP000024635"/>
    </source>
</evidence>
<organism evidence="2 3">
    <name type="scientific">Ancylostoma ceylanicum</name>
    <dbReference type="NCBI Taxonomy" id="53326"/>
    <lineage>
        <taxon>Eukaryota</taxon>
        <taxon>Metazoa</taxon>
        <taxon>Ecdysozoa</taxon>
        <taxon>Nematoda</taxon>
        <taxon>Chromadorea</taxon>
        <taxon>Rhabditida</taxon>
        <taxon>Rhabditina</taxon>
        <taxon>Rhabditomorpha</taxon>
        <taxon>Strongyloidea</taxon>
        <taxon>Ancylostomatidae</taxon>
        <taxon>Ancylostomatinae</taxon>
        <taxon>Ancylostoma</taxon>
    </lineage>
</organism>
<evidence type="ECO:0000256" key="1">
    <source>
        <dbReference type="SAM" id="Phobius"/>
    </source>
</evidence>
<feature type="transmembrane region" description="Helical" evidence="1">
    <location>
        <begin position="74"/>
        <end position="93"/>
    </location>
</feature>
<dbReference type="AlphaFoldDB" id="A0A016TLR6"/>
<accession>A0A016TLR6</accession>